<gene>
    <name evidence="2" type="ORF">PXEA_LOCUS33974</name>
</gene>
<reference evidence="2" key="1">
    <citation type="submission" date="2018-11" db="EMBL/GenBank/DDBJ databases">
        <authorList>
            <consortium name="Pathogen Informatics"/>
        </authorList>
    </citation>
    <scope>NUCLEOTIDE SEQUENCE</scope>
</reference>
<feature type="signal peptide" evidence="1">
    <location>
        <begin position="1"/>
        <end position="27"/>
    </location>
</feature>
<evidence type="ECO:0000313" key="2">
    <source>
        <dbReference type="EMBL" id="VEL40534.1"/>
    </source>
</evidence>
<organism evidence="2 3">
    <name type="scientific">Protopolystoma xenopodis</name>
    <dbReference type="NCBI Taxonomy" id="117903"/>
    <lineage>
        <taxon>Eukaryota</taxon>
        <taxon>Metazoa</taxon>
        <taxon>Spiralia</taxon>
        <taxon>Lophotrochozoa</taxon>
        <taxon>Platyhelminthes</taxon>
        <taxon>Monogenea</taxon>
        <taxon>Polyopisthocotylea</taxon>
        <taxon>Polystomatidea</taxon>
        <taxon>Polystomatidae</taxon>
        <taxon>Protopolystoma</taxon>
    </lineage>
</organism>
<keyword evidence="3" id="KW-1185">Reference proteome</keyword>
<sequence length="77" mass="8294">MVKLSFLSLLGALLGVAVLIMCLPSDAIYSINEGSGMYLIDSSVLGEDNKPTECVEVRDAPLESSLKAIRLNCYDQV</sequence>
<accession>A0A448XMY0</accession>
<evidence type="ECO:0000256" key="1">
    <source>
        <dbReference type="SAM" id="SignalP"/>
    </source>
</evidence>
<feature type="chain" id="PRO_5019323853" evidence="1">
    <location>
        <begin position="28"/>
        <end position="77"/>
    </location>
</feature>
<evidence type="ECO:0000313" key="3">
    <source>
        <dbReference type="Proteomes" id="UP000784294"/>
    </source>
</evidence>
<protein>
    <submittedName>
        <fullName evidence="2">Uncharacterized protein</fullName>
    </submittedName>
</protein>
<proteinExistence type="predicted"/>
<name>A0A448XMY0_9PLAT</name>
<dbReference type="EMBL" id="CAAALY010265298">
    <property type="protein sequence ID" value="VEL40534.1"/>
    <property type="molecule type" value="Genomic_DNA"/>
</dbReference>
<keyword evidence="1" id="KW-0732">Signal</keyword>
<dbReference type="AlphaFoldDB" id="A0A448XMY0"/>
<dbReference type="Proteomes" id="UP000784294">
    <property type="component" value="Unassembled WGS sequence"/>
</dbReference>
<comment type="caution">
    <text evidence="2">The sequence shown here is derived from an EMBL/GenBank/DDBJ whole genome shotgun (WGS) entry which is preliminary data.</text>
</comment>